<keyword evidence="5 11" id="KW-0812">Transmembrane</keyword>
<dbReference type="Pfam" id="PF07715">
    <property type="entry name" value="Plug"/>
    <property type="match status" value="1"/>
</dbReference>
<comment type="caution">
    <text evidence="17">The sequence shown here is derived from an EMBL/GenBank/DDBJ whole genome shotgun (WGS) entry which is preliminary data.</text>
</comment>
<evidence type="ECO:0000256" key="3">
    <source>
        <dbReference type="ARBA" id="ARBA00022452"/>
    </source>
</evidence>
<feature type="chain" id="PRO_5019507513" evidence="14">
    <location>
        <begin position="34"/>
        <end position="899"/>
    </location>
</feature>
<dbReference type="SUPFAM" id="SSF56935">
    <property type="entry name" value="Porins"/>
    <property type="match status" value="1"/>
</dbReference>
<evidence type="ECO:0000256" key="2">
    <source>
        <dbReference type="ARBA" id="ARBA00022448"/>
    </source>
</evidence>
<evidence type="ECO:0000256" key="4">
    <source>
        <dbReference type="ARBA" id="ARBA00022496"/>
    </source>
</evidence>
<name>A0A420EQL4_9SPHN</name>
<keyword evidence="8 12" id="KW-0798">TonB box</keyword>
<keyword evidence="6" id="KW-0408">Iron</keyword>
<dbReference type="GO" id="GO:0009279">
    <property type="term" value="C:cell outer membrane"/>
    <property type="evidence" value="ECO:0007669"/>
    <property type="project" value="UniProtKB-SubCell"/>
</dbReference>
<dbReference type="Proteomes" id="UP000284395">
    <property type="component" value="Unassembled WGS sequence"/>
</dbReference>
<reference evidence="17 18" key="1">
    <citation type="submission" date="2018-09" db="EMBL/GenBank/DDBJ databases">
        <title>Altererythrobacter spongiae sp. nov., isolated from a marine sponge.</title>
        <authorList>
            <person name="Zhuang L."/>
            <person name="Luo L."/>
        </authorList>
    </citation>
    <scope>NUCLEOTIDE SEQUENCE [LARGE SCALE GENOMIC DNA]</scope>
    <source>
        <strain evidence="17 18">HN-Y73</strain>
    </source>
</reference>
<feature type="domain" description="TonB-dependent receptor-like beta-barrel" evidence="15">
    <location>
        <begin position="307"/>
        <end position="862"/>
    </location>
</feature>
<dbReference type="EMBL" id="RAPF01000001">
    <property type="protein sequence ID" value="RKF22967.1"/>
    <property type="molecule type" value="Genomic_DNA"/>
</dbReference>
<evidence type="ECO:0000313" key="17">
    <source>
        <dbReference type="EMBL" id="RKF22967.1"/>
    </source>
</evidence>
<organism evidence="17 18">
    <name type="scientific">Altericroceibacterium spongiae</name>
    <dbReference type="NCBI Taxonomy" id="2320269"/>
    <lineage>
        <taxon>Bacteria</taxon>
        <taxon>Pseudomonadati</taxon>
        <taxon>Pseudomonadota</taxon>
        <taxon>Alphaproteobacteria</taxon>
        <taxon>Sphingomonadales</taxon>
        <taxon>Erythrobacteraceae</taxon>
        <taxon>Altericroceibacterium</taxon>
    </lineage>
</organism>
<feature type="domain" description="TonB-dependent receptor plug" evidence="16">
    <location>
        <begin position="73"/>
        <end position="181"/>
    </location>
</feature>
<evidence type="ECO:0000256" key="14">
    <source>
        <dbReference type="SAM" id="SignalP"/>
    </source>
</evidence>
<feature type="signal peptide" evidence="14">
    <location>
        <begin position="1"/>
        <end position="33"/>
    </location>
</feature>
<dbReference type="AlphaFoldDB" id="A0A420EQL4"/>
<keyword evidence="10 11" id="KW-0998">Cell outer membrane</keyword>
<evidence type="ECO:0000256" key="6">
    <source>
        <dbReference type="ARBA" id="ARBA00023004"/>
    </source>
</evidence>
<dbReference type="InterPro" id="IPR000531">
    <property type="entry name" value="Beta-barrel_TonB"/>
</dbReference>
<dbReference type="Pfam" id="PF00593">
    <property type="entry name" value="TonB_dep_Rec_b-barrel"/>
    <property type="match status" value="1"/>
</dbReference>
<keyword evidence="18" id="KW-1185">Reference proteome</keyword>
<evidence type="ECO:0000256" key="1">
    <source>
        <dbReference type="ARBA" id="ARBA00004571"/>
    </source>
</evidence>
<keyword evidence="7" id="KW-0406">Ion transport</keyword>
<keyword evidence="3 11" id="KW-1134">Transmembrane beta strand</keyword>
<keyword evidence="4" id="KW-0410">Iron transport</keyword>
<keyword evidence="9 11" id="KW-0472">Membrane</keyword>
<dbReference type="PROSITE" id="PS52016">
    <property type="entry name" value="TONB_DEPENDENT_REC_3"/>
    <property type="match status" value="1"/>
</dbReference>
<comment type="subcellular location">
    <subcellularLocation>
        <location evidence="1 11">Cell outer membrane</location>
        <topology evidence="1 11">Multi-pass membrane protein</topology>
    </subcellularLocation>
</comment>
<evidence type="ECO:0000259" key="15">
    <source>
        <dbReference type="Pfam" id="PF00593"/>
    </source>
</evidence>
<dbReference type="Gene3D" id="2.40.170.20">
    <property type="entry name" value="TonB-dependent receptor, beta-barrel domain"/>
    <property type="match status" value="2"/>
</dbReference>
<accession>A0A420EQL4</accession>
<feature type="short sequence motif" description="TonB box" evidence="12">
    <location>
        <begin position="61"/>
        <end position="67"/>
    </location>
</feature>
<sequence>MQRRSLGRKTVFSSFLLGTSALSMLAMPETVQAQDDSEFEFEMAEPAKPGEGADDGVPGNTIIVTATKRQQTLQDVPVAVTVTTADTLERAQIRDLRDLQSVVPSLRVKQLSSSANVNFLIRGFGNGANNPGIEPSVGVFVDNVYRSRTAAQITDLPDVQRIEVLRGPQSTLFGKNASAGVVSIVTKKPQFDLTGSAELTYGNYDQRIAKGYVTGPVTDSLAVSLAGGINKRDGFYRDLGTDTRSNDRDRWFARGQALFDPGTGLSVRLIADYDKIDETCCAVFSLREGQAAQAIQALGGRTNDIDDPFRDDVIYNNYISTNDIENYGVSAQVDYQLGPLTLSSISAYRHTDSVTAQDSDFTSADLIYPNAGNLDLDTFTQEFRASASFADIFSLLLGGFYIHEKVDQHNDLRFGSQFRDYADLMIGSASGGLLSTPSLETAFGQADGTSYAGQFFTEGEGFDENYALKSDAFSIFGQVDVQVASGLTLTLGGNYTNDSKRFSTDTVSSDVFSAIDLDAPQYAAFRQQLLLGGALQQAGINPADPAAVAAFAGDPATADTFQAMQAYAAGNANNPAANPLAALTPLQLLPPFLNIPNAVEDGKTDDDKFTYTVRLAYDVDPALNLYVSYATGFKASSINLSRDSRPSPSSRAALADAGLTLNNLTYGSRYAGPENSRVIEGGAKADLGWASGNLAVFHQQIKGFQSNIFTGTGFALLNAGKQSTFGVEFEGQVTPLDRLTLNMGVTYLDPTYDSFRDSAVGDLSGERPAGIPTWSIMLGAQYSQPIGNGVITPRVSYLYQSDTRLEDGFPNFVERDAQGDIVDSSVARALAAEYTREVNDLTASLAYEMDAGITLSVWGRNLLDDRNYSTVFDTPAQPGGISGYPTDPRTYGASVRFSW</sequence>
<gene>
    <name evidence="17" type="ORF">D6851_00115</name>
</gene>
<evidence type="ECO:0000256" key="10">
    <source>
        <dbReference type="ARBA" id="ARBA00023237"/>
    </source>
</evidence>
<evidence type="ECO:0000256" key="11">
    <source>
        <dbReference type="PROSITE-ProRule" id="PRU01360"/>
    </source>
</evidence>
<keyword evidence="2 11" id="KW-0813">Transport</keyword>
<dbReference type="PROSITE" id="PS00430">
    <property type="entry name" value="TONB_DEPENDENT_REC_1"/>
    <property type="match status" value="1"/>
</dbReference>
<evidence type="ECO:0000256" key="8">
    <source>
        <dbReference type="ARBA" id="ARBA00023077"/>
    </source>
</evidence>
<evidence type="ECO:0000313" key="18">
    <source>
        <dbReference type="Proteomes" id="UP000284395"/>
    </source>
</evidence>
<dbReference type="RefSeq" id="WP_120322870.1">
    <property type="nucleotide sequence ID" value="NZ_RAPF01000001.1"/>
</dbReference>
<evidence type="ECO:0000256" key="13">
    <source>
        <dbReference type="RuleBase" id="RU003357"/>
    </source>
</evidence>
<evidence type="ECO:0000259" key="16">
    <source>
        <dbReference type="Pfam" id="PF07715"/>
    </source>
</evidence>
<dbReference type="PANTHER" id="PTHR32552">
    <property type="entry name" value="FERRICHROME IRON RECEPTOR-RELATED"/>
    <property type="match status" value="1"/>
</dbReference>
<evidence type="ECO:0000256" key="9">
    <source>
        <dbReference type="ARBA" id="ARBA00023136"/>
    </source>
</evidence>
<dbReference type="InterPro" id="IPR039426">
    <property type="entry name" value="TonB-dep_rcpt-like"/>
</dbReference>
<dbReference type="PANTHER" id="PTHR32552:SF81">
    <property type="entry name" value="TONB-DEPENDENT OUTER MEMBRANE RECEPTOR"/>
    <property type="match status" value="1"/>
</dbReference>
<comment type="similarity">
    <text evidence="11 13">Belongs to the TonB-dependent receptor family.</text>
</comment>
<dbReference type="InterPro" id="IPR036942">
    <property type="entry name" value="Beta-barrel_TonB_sf"/>
</dbReference>
<proteinExistence type="inferred from homology"/>
<evidence type="ECO:0000256" key="12">
    <source>
        <dbReference type="PROSITE-ProRule" id="PRU10143"/>
    </source>
</evidence>
<dbReference type="InterPro" id="IPR012910">
    <property type="entry name" value="Plug_dom"/>
</dbReference>
<evidence type="ECO:0000256" key="5">
    <source>
        <dbReference type="ARBA" id="ARBA00022692"/>
    </source>
</evidence>
<dbReference type="InterPro" id="IPR010916">
    <property type="entry name" value="TonB_box_CS"/>
</dbReference>
<keyword evidence="17" id="KW-0675">Receptor</keyword>
<keyword evidence="14" id="KW-0732">Signal</keyword>
<evidence type="ECO:0000256" key="7">
    <source>
        <dbReference type="ARBA" id="ARBA00023065"/>
    </source>
</evidence>
<dbReference type="OrthoDB" id="9760333at2"/>
<protein>
    <submittedName>
        <fullName evidence="17">TonB-dependent receptor</fullName>
    </submittedName>
</protein>
<dbReference type="GO" id="GO:0006826">
    <property type="term" value="P:iron ion transport"/>
    <property type="evidence" value="ECO:0007669"/>
    <property type="project" value="UniProtKB-KW"/>
</dbReference>